<protein>
    <submittedName>
        <fullName evidence="2">Uncharacterized protein</fullName>
    </submittedName>
</protein>
<evidence type="ECO:0000313" key="2">
    <source>
        <dbReference type="EMBL" id="MFC4328751.1"/>
    </source>
</evidence>
<gene>
    <name evidence="2" type="ORF">ACFPC0_13080</name>
</gene>
<accession>A0ABV8TDQ0</accession>
<dbReference type="EMBL" id="JBHSDP010000013">
    <property type="protein sequence ID" value="MFC4328751.1"/>
    <property type="molecule type" value="Genomic_DNA"/>
</dbReference>
<organism evidence="2 3">
    <name type="scientific">Streptomyces andamanensis</name>
    <dbReference type="NCBI Taxonomy" id="1565035"/>
    <lineage>
        <taxon>Bacteria</taxon>
        <taxon>Bacillati</taxon>
        <taxon>Actinomycetota</taxon>
        <taxon>Actinomycetes</taxon>
        <taxon>Kitasatosporales</taxon>
        <taxon>Streptomycetaceae</taxon>
        <taxon>Streptomyces</taxon>
    </lineage>
</organism>
<name>A0ABV8TDQ0_9ACTN</name>
<sequence>MWNATLWTLIACASLCTAGSILVPPYQCRMWRVDSDELRRRRLMVAVLKNNTRTPEGDPAVEGPSPDAHLVG</sequence>
<dbReference type="Proteomes" id="UP001595824">
    <property type="component" value="Unassembled WGS sequence"/>
</dbReference>
<dbReference type="RefSeq" id="WP_018566345.1">
    <property type="nucleotide sequence ID" value="NZ_JBHSDP010000013.1"/>
</dbReference>
<feature type="region of interest" description="Disordered" evidence="1">
    <location>
        <begin position="49"/>
        <end position="72"/>
    </location>
</feature>
<reference evidence="3" key="1">
    <citation type="journal article" date="2019" name="Int. J. Syst. Evol. Microbiol.">
        <title>The Global Catalogue of Microorganisms (GCM) 10K type strain sequencing project: providing services to taxonomists for standard genome sequencing and annotation.</title>
        <authorList>
            <consortium name="The Broad Institute Genomics Platform"/>
            <consortium name="The Broad Institute Genome Sequencing Center for Infectious Disease"/>
            <person name="Wu L."/>
            <person name="Ma J."/>
        </authorList>
    </citation>
    <scope>NUCLEOTIDE SEQUENCE [LARGE SCALE GENOMIC DNA]</scope>
    <source>
        <strain evidence="3">PCU 347</strain>
    </source>
</reference>
<evidence type="ECO:0000256" key="1">
    <source>
        <dbReference type="SAM" id="MobiDB-lite"/>
    </source>
</evidence>
<keyword evidence="3" id="KW-1185">Reference proteome</keyword>
<comment type="caution">
    <text evidence="2">The sequence shown here is derived from an EMBL/GenBank/DDBJ whole genome shotgun (WGS) entry which is preliminary data.</text>
</comment>
<evidence type="ECO:0000313" key="3">
    <source>
        <dbReference type="Proteomes" id="UP001595824"/>
    </source>
</evidence>
<proteinExistence type="predicted"/>